<dbReference type="Pfam" id="PF13731">
    <property type="entry name" value="WxL"/>
    <property type="match status" value="1"/>
</dbReference>
<dbReference type="InterPro" id="IPR027994">
    <property type="entry name" value="WxL_dom"/>
</dbReference>
<organism evidence="3 4">
    <name type="scientific">Holzapfeliella saturejae</name>
    <dbReference type="NCBI Taxonomy" id="3082953"/>
    <lineage>
        <taxon>Bacteria</taxon>
        <taxon>Bacillati</taxon>
        <taxon>Bacillota</taxon>
        <taxon>Bacilli</taxon>
        <taxon>Lactobacillales</taxon>
        <taxon>Lactobacillaceae</taxon>
        <taxon>Holzapfeliella</taxon>
    </lineage>
</organism>
<proteinExistence type="predicted"/>
<gene>
    <name evidence="3" type="ORF">R4Y45_06810</name>
</gene>
<feature type="signal peptide" evidence="1">
    <location>
        <begin position="1"/>
        <end position="19"/>
    </location>
</feature>
<protein>
    <submittedName>
        <fullName evidence="3">WxL domain-containing protein</fullName>
    </submittedName>
</protein>
<evidence type="ECO:0000313" key="4">
    <source>
        <dbReference type="Proteomes" id="UP001377804"/>
    </source>
</evidence>
<sequence>MKKSVIKLFSALLVSNAVAVTGNLNKVDAADTTGDTGKNSTASIQINAGNLEIADKKDITFSPVTLNGQNHNNHQENSNSFIKINDFRGATTGWKLSVTSDNRFTDNGINLYFNPKADNSNVKTDSQNLLINNEAQNVAYMGSANRETPLTSQINLNAYLNIPANARANSYETTLTWNLTSDAVSAEQ</sequence>
<reference evidence="3 4" key="1">
    <citation type="submission" date="2023-10" db="EMBL/GenBank/DDBJ databases">
        <title>Holzapfeliella saturejae sp. nov. isolated from Satureja montana flowers.</title>
        <authorList>
            <person name="Alcantara C."/>
            <person name="Zuniga M."/>
            <person name="Landete J.M."/>
            <person name="Monedero V."/>
        </authorList>
    </citation>
    <scope>NUCLEOTIDE SEQUENCE [LARGE SCALE GENOMIC DNA]</scope>
    <source>
        <strain evidence="3 4">He02</strain>
    </source>
</reference>
<feature type="domain" description="WxL" evidence="2">
    <location>
        <begin position="41"/>
        <end position="181"/>
    </location>
</feature>
<keyword evidence="4" id="KW-1185">Reference proteome</keyword>
<comment type="caution">
    <text evidence="3">The sequence shown here is derived from an EMBL/GenBank/DDBJ whole genome shotgun (WGS) entry which is preliminary data.</text>
</comment>
<evidence type="ECO:0000259" key="2">
    <source>
        <dbReference type="Pfam" id="PF13731"/>
    </source>
</evidence>
<dbReference type="Proteomes" id="UP001377804">
    <property type="component" value="Unassembled WGS sequence"/>
</dbReference>
<feature type="chain" id="PRO_5046827635" evidence="1">
    <location>
        <begin position="20"/>
        <end position="188"/>
    </location>
</feature>
<evidence type="ECO:0000313" key="3">
    <source>
        <dbReference type="EMBL" id="MEJ6348927.1"/>
    </source>
</evidence>
<evidence type="ECO:0000256" key="1">
    <source>
        <dbReference type="SAM" id="SignalP"/>
    </source>
</evidence>
<dbReference type="EMBL" id="JAWMWG010000005">
    <property type="protein sequence ID" value="MEJ6348927.1"/>
    <property type="molecule type" value="Genomic_DNA"/>
</dbReference>
<dbReference type="RefSeq" id="WP_339970431.1">
    <property type="nucleotide sequence ID" value="NZ_JAWMWG010000005.1"/>
</dbReference>
<accession>A0ABU8SHR4</accession>
<keyword evidence="1" id="KW-0732">Signal</keyword>
<name>A0ABU8SHR4_9LACO</name>